<reference evidence="5" key="1">
    <citation type="submission" date="2021-01" db="EMBL/GenBank/DDBJ databases">
        <title>Chromosome-level genome assembly of a human fungal pathogen reveals clustering of transcriptionally co-regulated genes.</title>
        <authorList>
            <person name="Voorhies M."/>
            <person name="Cohen S."/>
            <person name="Shea T.P."/>
            <person name="Petrus S."/>
            <person name="Munoz J.F."/>
            <person name="Poplawski S."/>
            <person name="Goldman W.E."/>
            <person name="Michael T."/>
            <person name="Cuomo C.A."/>
            <person name="Sil A."/>
            <person name="Beyhan S."/>
        </authorList>
    </citation>
    <scope>NUCLEOTIDE SEQUENCE</scope>
    <source>
        <strain evidence="5">WU24</strain>
    </source>
</reference>
<keyword evidence="2 4" id="KW-0689">Ribosomal protein</keyword>
<dbReference type="SUPFAM" id="SSF54570">
    <property type="entry name" value="Ribosomal protein S19"/>
    <property type="match status" value="1"/>
</dbReference>
<evidence type="ECO:0000313" key="6">
    <source>
        <dbReference type="Proteomes" id="UP000663671"/>
    </source>
</evidence>
<dbReference type="OrthoDB" id="2043at2759"/>
<evidence type="ECO:0000256" key="2">
    <source>
        <dbReference type="ARBA" id="ARBA00022980"/>
    </source>
</evidence>
<evidence type="ECO:0000313" key="5">
    <source>
        <dbReference type="EMBL" id="QSS58609.1"/>
    </source>
</evidence>
<comment type="similarity">
    <text evidence="1 4">Belongs to the universal ribosomal protein uS19 family.</text>
</comment>
<evidence type="ECO:0000256" key="4">
    <source>
        <dbReference type="RuleBase" id="RU003485"/>
    </source>
</evidence>
<gene>
    <name evidence="5" type="ORF">I7I51_08036</name>
</gene>
<dbReference type="EMBL" id="CP069109">
    <property type="protein sequence ID" value="QSS58609.1"/>
    <property type="molecule type" value="Genomic_DNA"/>
</dbReference>
<keyword evidence="3 4" id="KW-0687">Ribonucleoprotein</keyword>
<dbReference type="GO" id="GO:0000028">
    <property type="term" value="P:ribosomal small subunit assembly"/>
    <property type="evidence" value="ECO:0007669"/>
    <property type="project" value="TreeGrafter"/>
</dbReference>
<evidence type="ECO:0000256" key="1">
    <source>
        <dbReference type="ARBA" id="ARBA00007345"/>
    </source>
</evidence>
<sequence length="144" mass="16241">MPPPPGTPAIKTQARSATILPNFVGLKFAVHNGKTYNEVFITDEMVGRKLGEFSQFVWAFLCSWEQDDCFATLLEEEIHAISSRHALGCCCCMPIKFSIRHGDGEVKCWVGEGMTYRYRTLIFREKPGCLIIGADYARRQLSCI</sequence>
<dbReference type="PANTHER" id="PTHR11880">
    <property type="entry name" value="RIBOSOMAL PROTEIN S19P FAMILY MEMBER"/>
    <property type="match status" value="1"/>
</dbReference>
<proteinExistence type="inferred from homology"/>
<dbReference type="PRINTS" id="PR00975">
    <property type="entry name" value="RIBOSOMALS19"/>
</dbReference>
<dbReference type="InterPro" id="IPR002222">
    <property type="entry name" value="Ribosomal_uS19"/>
</dbReference>
<name>A0A8A1LXI5_AJECA</name>
<accession>A0A8A1LXI5</accession>
<dbReference type="InterPro" id="IPR023575">
    <property type="entry name" value="Ribosomal_uS19_SF"/>
</dbReference>
<protein>
    <submittedName>
        <fullName evidence="5">Mitochondrial ribosome small subunit component S19</fullName>
    </submittedName>
</protein>
<evidence type="ECO:0000256" key="3">
    <source>
        <dbReference type="ARBA" id="ARBA00023274"/>
    </source>
</evidence>
<dbReference type="GO" id="GO:0003735">
    <property type="term" value="F:structural constituent of ribosome"/>
    <property type="evidence" value="ECO:0007669"/>
    <property type="project" value="InterPro"/>
</dbReference>
<dbReference type="Pfam" id="PF00203">
    <property type="entry name" value="Ribosomal_S19"/>
    <property type="match status" value="1"/>
</dbReference>
<dbReference type="Gene3D" id="3.30.860.10">
    <property type="entry name" value="30s Ribosomal Protein S19, Chain A"/>
    <property type="match status" value="1"/>
</dbReference>
<dbReference type="VEuPathDB" id="FungiDB:I7I51_08036"/>
<dbReference type="Proteomes" id="UP000663671">
    <property type="component" value="Chromosome 2"/>
</dbReference>
<dbReference type="PANTHER" id="PTHR11880:SF8">
    <property type="entry name" value="SMALL RIBOSOMAL SUBUNIT PROTEIN US19M"/>
    <property type="match status" value="1"/>
</dbReference>
<dbReference type="GO" id="GO:0006412">
    <property type="term" value="P:translation"/>
    <property type="evidence" value="ECO:0007669"/>
    <property type="project" value="InterPro"/>
</dbReference>
<dbReference type="AlphaFoldDB" id="A0A8A1LXI5"/>
<dbReference type="GO" id="GO:0005763">
    <property type="term" value="C:mitochondrial small ribosomal subunit"/>
    <property type="evidence" value="ECO:0007669"/>
    <property type="project" value="TreeGrafter"/>
</dbReference>
<organism evidence="5 6">
    <name type="scientific">Ajellomyces capsulatus</name>
    <name type="common">Darling's disease fungus</name>
    <name type="synonym">Histoplasma capsulatum</name>
    <dbReference type="NCBI Taxonomy" id="5037"/>
    <lineage>
        <taxon>Eukaryota</taxon>
        <taxon>Fungi</taxon>
        <taxon>Dikarya</taxon>
        <taxon>Ascomycota</taxon>
        <taxon>Pezizomycotina</taxon>
        <taxon>Eurotiomycetes</taxon>
        <taxon>Eurotiomycetidae</taxon>
        <taxon>Onygenales</taxon>
        <taxon>Ajellomycetaceae</taxon>
        <taxon>Histoplasma</taxon>
    </lineage>
</organism>